<evidence type="ECO:0000256" key="7">
    <source>
        <dbReference type="ARBA" id="ARBA00022840"/>
    </source>
</evidence>
<feature type="binding site" evidence="9 12">
    <location>
        <begin position="356"/>
        <end position="363"/>
    </location>
    <ligand>
        <name>ATP</name>
        <dbReference type="ChEBI" id="CHEBI:30616"/>
    </ligand>
</feature>
<evidence type="ECO:0000256" key="9">
    <source>
        <dbReference type="HAMAP-Rule" id="MF_01973"/>
    </source>
</evidence>
<dbReference type="PRINTS" id="PR00830">
    <property type="entry name" value="ENDOLAPTASE"/>
</dbReference>
<dbReference type="InterPro" id="IPR003959">
    <property type="entry name" value="ATPase_AAA_core"/>
</dbReference>
<keyword evidence="19" id="KW-1185">Reference proteome</keyword>
<sequence>MYAQSADVYPLLPLKRTVILPGTESKLTIGRPKSLEAAEWAIARDCLLVTSAQRNGDEDDPSPEGLNRIGTLVRLRHWERLPEGLMQVVVVGLKRVSLHRVEVSEKGYRALVSPVEEPETTSSVERLMIDHVVDLYAQHVESKGKSPSDARNELEAFSSASELADYLGNILITDWQERQKFLSILHPMDRLERLAIMLTGSSQIEELESRIRARVRQQIDKSQREYYLREQLKVIHDELSGEGGNEIQALRDKVESSNLPDEVREKALREINRLERTPSTSPESGVIRTYLDWILALPWSHSTEDNYDIRRTEQILDEDHYGLEKVKERILEFLAVRELTSKSGSKPKTPILCLVGPPGVGKTSLGQSIARALGRSFVRISLGGVRDEAEIRGHRRTYVGALPGRIIHGLRQAKTNNPVMLLDEIDKMSADYKGDPSAAMLEVLDPEQNKTFVDHYMELPFDLSNVLFIATANTLDTIPRPLLDRMEVIQIGGYTEDEKVQIARRYLLPKQIQSHGLQPHYIEISDKMLRHIVRFYTREAGVRNLERQLGAICRKAARQIVSGRTSRIRVTTHLLQEYLGPPRKIQDMRNASDQVGVAIGMAWTELGGVLLPVEVATLPGKGQLIITGRLGDVMQESAKAALSYARSRAKELNIPENFQETTDWHIHLPEGAVPKDGPSAGITMATAMISALTHRPVRSDVAMTGEITLRGRVLPIGGLKEKVLAAHQSGIRCIIAPKDNEPDLNLIPKNVQRDLKFYWVESMDEVLKIALAPRAENSDSPIDLPTETSSYDLSVQSKSS</sequence>
<dbReference type="RefSeq" id="WP_012875334.1">
    <property type="nucleotide sequence ID" value="NC_013525.1"/>
</dbReference>
<dbReference type="GO" id="GO:0043565">
    <property type="term" value="F:sequence-specific DNA binding"/>
    <property type="evidence" value="ECO:0007669"/>
    <property type="project" value="UniProtKB-UniRule"/>
</dbReference>
<dbReference type="SMART" id="SM00382">
    <property type="entry name" value="AAA"/>
    <property type="match status" value="1"/>
</dbReference>
<evidence type="ECO:0000313" key="19">
    <source>
        <dbReference type="Proteomes" id="UP000000323"/>
    </source>
</evidence>
<dbReference type="HAMAP" id="MF_01973">
    <property type="entry name" value="lon_bact"/>
    <property type="match status" value="1"/>
</dbReference>
<dbReference type="Pfam" id="PF22667">
    <property type="entry name" value="Lon_lid"/>
    <property type="match status" value="1"/>
</dbReference>
<gene>
    <name evidence="9" type="primary">lon</name>
    <name evidence="18" type="ordered locus">Tter_1392</name>
</gene>
<keyword evidence="6 9" id="KW-0720">Serine protease</keyword>
<comment type="similarity">
    <text evidence="9 10 13 14">Belongs to the peptidase S16 family.</text>
</comment>
<dbReference type="SUPFAM" id="SSF52540">
    <property type="entry name" value="P-loop containing nucleoside triphosphate hydrolases"/>
    <property type="match status" value="1"/>
</dbReference>
<keyword evidence="7 9" id="KW-0067">ATP-binding</keyword>
<feature type="domain" description="Lon N-terminal" evidence="17">
    <location>
        <begin position="9"/>
        <end position="202"/>
    </location>
</feature>
<evidence type="ECO:0000256" key="11">
    <source>
        <dbReference type="PIRSR" id="PIRSR001174-1"/>
    </source>
</evidence>
<dbReference type="Pfam" id="PF00004">
    <property type="entry name" value="AAA"/>
    <property type="match status" value="1"/>
</dbReference>
<evidence type="ECO:0000256" key="2">
    <source>
        <dbReference type="ARBA" id="ARBA00022490"/>
    </source>
</evidence>
<dbReference type="Gene3D" id="1.10.8.60">
    <property type="match status" value="1"/>
</dbReference>
<keyword evidence="4 9" id="KW-0547">Nucleotide-binding</keyword>
<evidence type="ECO:0000256" key="1">
    <source>
        <dbReference type="ARBA" id="ARBA00004496"/>
    </source>
</evidence>
<feature type="active site" evidence="9 11">
    <location>
        <position position="679"/>
    </location>
</feature>
<dbReference type="FunFam" id="1.20.5.5270:FF:000002">
    <property type="entry name" value="Lon protease homolog"/>
    <property type="match status" value="1"/>
</dbReference>
<dbReference type="GO" id="GO:0016887">
    <property type="term" value="F:ATP hydrolysis activity"/>
    <property type="evidence" value="ECO:0007669"/>
    <property type="project" value="UniProtKB-UniRule"/>
</dbReference>
<dbReference type="CDD" id="cd19500">
    <property type="entry name" value="RecA-like_Lon"/>
    <property type="match status" value="1"/>
</dbReference>
<dbReference type="PIRSF" id="PIRSF001174">
    <property type="entry name" value="Lon_proteas"/>
    <property type="match status" value="1"/>
</dbReference>
<evidence type="ECO:0000256" key="10">
    <source>
        <dbReference type="PIRNR" id="PIRNR001174"/>
    </source>
</evidence>
<dbReference type="AlphaFoldDB" id="D1CBY4"/>
<dbReference type="GO" id="GO:0005524">
    <property type="term" value="F:ATP binding"/>
    <property type="evidence" value="ECO:0007669"/>
    <property type="project" value="UniProtKB-UniRule"/>
</dbReference>
<dbReference type="GO" id="GO:0034605">
    <property type="term" value="P:cellular response to heat"/>
    <property type="evidence" value="ECO:0007669"/>
    <property type="project" value="UniProtKB-UniRule"/>
</dbReference>
<dbReference type="GO" id="GO:0004176">
    <property type="term" value="F:ATP-dependent peptidase activity"/>
    <property type="evidence" value="ECO:0007669"/>
    <property type="project" value="UniProtKB-UniRule"/>
</dbReference>
<dbReference type="PANTHER" id="PTHR10046">
    <property type="entry name" value="ATP DEPENDENT LON PROTEASE FAMILY MEMBER"/>
    <property type="match status" value="1"/>
</dbReference>
<dbReference type="InterPro" id="IPR054594">
    <property type="entry name" value="Lon_lid"/>
</dbReference>
<dbReference type="Gene3D" id="1.20.58.1480">
    <property type="match status" value="1"/>
</dbReference>
<dbReference type="HOGENOM" id="CLU_004109_4_3_0"/>
<dbReference type="InterPro" id="IPR027543">
    <property type="entry name" value="Lon_bac"/>
</dbReference>
<dbReference type="Proteomes" id="UP000000323">
    <property type="component" value="Chromosome 1"/>
</dbReference>
<dbReference type="GO" id="GO:0004252">
    <property type="term" value="F:serine-type endopeptidase activity"/>
    <property type="evidence" value="ECO:0007669"/>
    <property type="project" value="UniProtKB-UniRule"/>
</dbReference>
<dbReference type="InterPro" id="IPR015947">
    <property type="entry name" value="PUA-like_sf"/>
</dbReference>
<dbReference type="GO" id="GO:0006515">
    <property type="term" value="P:protein quality control for misfolded or incompletely synthesized proteins"/>
    <property type="evidence" value="ECO:0007669"/>
    <property type="project" value="UniProtKB-UniRule"/>
</dbReference>
<keyword evidence="2 9" id="KW-0963">Cytoplasm</keyword>
<dbReference type="InterPro" id="IPR027065">
    <property type="entry name" value="Lon_Prtase"/>
</dbReference>
<dbReference type="InterPro" id="IPR008268">
    <property type="entry name" value="Peptidase_S16_AS"/>
</dbReference>
<dbReference type="GO" id="GO:0005737">
    <property type="term" value="C:cytoplasm"/>
    <property type="evidence" value="ECO:0007669"/>
    <property type="project" value="UniProtKB-SubCell"/>
</dbReference>
<dbReference type="SUPFAM" id="SSF54211">
    <property type="entry name" value="Ribosomal protein S5 domain 2-like"/>
    <property type="match status" value="1"/>
</dbReference>
<dbReference type="SMART" id="SM00464">
    <property type="entry name" value="LON"/>
    <property type="match status" value="1"/>
</dbReference>
<reference evidence="19" key="1">
    <citation type="journal article" date="2010" name="Stand. Genomic Sci.">
        <title>Complete genome sequence of 'Thermobaculum terrenum' type strain (YNP1).</title>
        <authorList>
            <person name="Kiss H."/>
            <person name="Cleland D."/>
            <person name="Lapidus A."/>
            <person name="Lucas S."/>
            <person name="Glavina Del Rio T."/>
            <person name="Nolan M."/>
            <person name="Tice H."/>
            <person name="Han C."/>
            <person name="Goodwin L."/>
            <person name="Pitluck S."/>
            <person name="Liolios K."/>
            <person name="Ivanova N."/>
            <person name="Mavromatis K."/>
            <person name="Ovchinnikova G."/>
            <person name="Pati A."/>
            <person name="Chen A."/>
            <person name="Palaniappan K."/>
            <person name="Land M."/>
            <person name="Hauser L."/>
            <person name="Chang Y."/>
            <person name="Jeffries C."/>
            <person name="Lu M."/>
            <person name="Brettin T."/>
            <person name="Detter J."/>
            <person name="Goker M."/>
            <person name="Tindall B."/>
            <person name="Beck B."/>
            <person name="McDermott T."/>
            <person name="Woyke T."/>
            <person name="Bristow J."/>
            <person name="Eisen J."/>
            <person name="Markowitz V."/>
            <person name="Hugenholtz P."/>
            <person name="Kyrpides N."/>
            <person name="Klenk H."/>
            <person name="Cheng J."/>
        </authorList>
    </citation>
    <scope>NUCLEOTIDE SEQUENCE [LARGE SCALE GENOMIC DNA]</scope>
    <source>
        <strain evidence="19">ATCC BAA-798 / YNP1</strain>
    </source>
</reference>
<evidence type="ECO:0000259" key="16">
    <source>
        <dbReference type="PROSITE" id="PS51786"/>
    </source>
</evidence>
<protein>
    <recommendedName>
        <fullName evidence="9 10">Lon protease</fullName>
        <ecNumber evidence="9 10">3.4.21.53</ecNumber>
    </recommendedName>
    <alternativeName>
        <fullName evidence="9">ATP-dependent protease La</fullName>
    </alternativeName>
</protein>
<comment type="subunit">
    <text evidence="9 10">Homohexamer. Organized in a ring with a central cavity.</text>
</comment>
<dbReference type="InterPro" id="IPR046336">
    <property type="entry name" value="Lon_prtase_N_sf"/>
</dbReference>
<comment type="subcellular location">
    <subcellularLocation>
        <location evidence="1 9 10">Cytoplasm</location>
    </subcellularLocation>
</comment>
<comment type="induction">
    <text evidence="9">By heat shock.</text>
</comment>
<keyword evidence="3 9" id="KW-0645">Protease</keyword>
<dbReference type="Pfam" id="PF05362">
    <property type="entry name" value="Lon_C"/>
    <property type="match status" value="1"/>
</dbReference>
<dbReference type="PROSITE" id="PS51786">
    <property type="entry name" value="LON_PROTEOLYTIC"/>
    <property type="match status" value="1"/>
</dbReference>
<evidence type="ECO:0000256" key="14">
    <source>
        <dbReference type="RuleBase" id="RU000591"/>
    </source>
</evidence>
<keyword evidence="8 9" id="KW-0346">Stress response</keyword>
<dbReference type="STRING" id="525904.Tter_1392"/>
<dbReference type="MEROPS" id="S16.001"/>
<feature type="active site" evidence="9 11">
    <location>
        <position position="722"/>
    </location>
</feature>
<dbReference type="InterPro" id="IPR004815">
    <property type="entry name" value="Lon_bac/euk-typ"/>
</dbReference>
<proteinExistence type="evidence at transcript level"/>
<comment type="function">
    <text evidence="9">ATP-dependent serine protease that mediates the selective degradation of mutant and abnormal proteins as well as certain short-lived regulatory proteins. Required for cellular homeostasis and for survival from DNA damage and developmental changes induced by stress. Degrades polypeptides processively to yield small peptide fragments that are 5 to 10 amino acids long. Binds to DNA in a double-stranded, site-specific manner.</text>
</comment>
<evidence type="ECO:0000313" key="18">
    <source>
        <dbReference type="EMBL" id="ACZ42299.1"/>
    </source>
</evidence>
<dbReference type="Pfam" id="PF02190">
    <property type="entry name" value="LON_substr_bdg"/>
    <property type="match status" value="1"/>
</dbReference>
<dbReference type="PROSITE" id="PS51787">
    <property type="entry name" value="LON_N"/>
    <property type="match status" value="1"/>
</dbReference>
<dbReference type="eggNOG" id="COG0466">
    <property type="taxonomic scope" value="Bacteria"/>
</dbReference>
<dbReference type="OrthoDB" id="9803599at2"/>
<evidence type="ECO:0000256" key="4">
    <source>
        <dbReference type="ARBA" id="ARBA00022741"/>
    </source>
</evidence>
<evidence type="ECO:0000256" key="8">
    <source>
        <dbReference type="ARBA" id="ARBA00023016"/>
    </source>
</evidence>
<dbReference type="FunFam" id="3.40.50.300:FF:000382">
    <property type="entry name" value="Lon protease homolog 2, peroxisomal"/>
    <property type="match status" value="1"/>
</dbReference>
<organism evidence="18 19">
    <name type="scientific">Thermobaculum terrenum (strain ATCC BAA-798 / CCMEE 7001 / YNP1)</name>
    <dbReference type="NCBI Taxonomy" id="525904"/>
    <lineage>
        <taxon>Bacteria</taxon>
        <taxon>Bacillati</taxon>
        <taxon>Chloroflexota</taxon>
        <taxon>Chloroflexia</taxon>
        <taxon>Candidatus Thermobaculales</taxon>
        <taxon>Candidatus Thermobaculaceae</taxon>
        <taxon>Thermobaculum</taxon>
    </lineage>
</organism>
<feature type="domain" description="Lon proteolytic" evidence="16">
    <location>
        <begin position="592"/>
        <end position="773"/>
    </location>
</feature>
<dbReference type="InterPro" id="IPR014721">
    <property type="entry name" value="Ribsml_uS5_D2-typ_fold_subgr"/>
</dbReference>
<dbReference type="InterPro" id="IPR003593">
    <property type="entry name" value="AAA+_ATPase"/>
</dbReference>
<dbReference type="Gene3D" id="1.20.5.5270">
    <property type="match status" value="1"/>
</dbReference>
<evidence type="ECO:0000259" key="17">
    <source>
        <dbReference type="PROSITE" id="PS51787"/>
    </source>
</evidence>
<dbReference type="Gene3D" id="3.40.50.300">
    <property type="entry name" value="P-loop containing nucleotide triphosphate hydrolases"/>
    <property type="match status" value="1"/>
</dbReference>
<dbReference type="PROSITE" id="PS01046">
    <property type="entry name" value="LON_SER"/>
    <property type="match status" value="1"/>
</dbReference>
<dbReference type="InterPro" id="IPR020568">
    <property type="entry name" value="Ribosomal_Su5_D2-typ_SF"/>
</dbReference>
<dbReference type="EMBL" id="CP001825">
    <property type="protein sequence ID" value="ACZ42299.1"/>
    <property type="molecule type" value="Genomic_DNA"/>
</dbReference>
<feature type="region of interest" description="Disordered" evidence="15">
    <location>
        <begin position="777"/>
        <end position="800"/>
    </location>
</feature>
<evidence type="ECO:0000256" key="5">
    <source>
        <dbReference type="ARBA" id="ARBA00022801"/>
    </source>
</evidence>
<name>D1CBY4_THET1</name>
<accession>D1CBY4</accession>
<evidence type="ECO:0000256" key="12">
    <source>
        <dbReference type="PIRSR" id="PIRSR001174-2"/>
    </source>
</evidence>
<dbReference type="Gene3D" id="2.30.130.40">
    <property type="entry name" value="LON domain-like"/>
    <property type="match status" value="1"/>
</dbReference>
<dbReference type="EC" id="3.4.21.53" evidence="9 10"/>
<dbReference type="KEGG" id="ttr:Tter_1392"/>
<dbReference type="Gene3D" id="3.30.230.10">
    <property type="match status" value="1"/>
</dbReference>
<dbReference type="InterPro" id="IPR003111">
    <property type="entry name" value="Lon_prtase_N"/>
</dbReference>
<evidence type="ECO:0000256" key="3">
    <source>
        <dbReference type="ARBA" id="ARBA00022670"/>
    </source>
</evidence>
<dbReference type="NCBIfam" id="TIGR00763">
    <property type="entry name" value="lon"/>
    <property type="match status" value="1"/>
</dbReference>
<evidence type="ECO:0000256" key="13">
    <source>
        <dbReference type="PROSITE-ProRule" id="PRU01122"/>
    </source>
</evidence>
<comment type="catalytic activity">
    <reaction evidence="9 10 13">
        <text>Hydrolysis of proteins in presence of ATP.</text>
        <dbReference type="EC" id="3.4.21.53"/>
    </reaction>
</comment>
<dbReference type="SUPFAM" id="SSF88697">
    <property type="entry name" value="PUA domain-like"/>
    <property type="match status" value="1"/>
</dbReference>
<evidence type="ECO:0000256" key="6">
    <source>
        <dbReference type="ARBA" id="ARBA00022825"/>
    </source>
</evidence>
<dbReference type="InterPro" id="IPR008269">
    <property type="entry name" value="Lon_proteolytic"/>
</dbReference>
<keyword evidence="5 9" id="KW-0378">Hydrolase</keyword>
<feature type="compositionally biased region" description="Polar residues" evidence="15">
    <location>
        <begin position="786"/>
        <end position="800"/>
    </location>
</feature>
<evidence type="ECO:0000256" key="15">
    <source>
        <dbReference type="SAM" id="MobiDB-lite"/>
    </source>
</evidence>
<dbReference type="InterPro" id="IPR027417">
    <property type="entry name" value="P-loop_NTPase"/>
</dbReference>